<reference evidence="3 4" key="1">
    <citation type="submission" date="2019-08" db="EMBL/GenBank/DDBJ databases">
        <title>Archangium and Cystobacter genomes.</title>
        <authorList>
            <person name="Chen I.-C.K."/>
            <person name="Wielgoss S."/>
        </authorList>
    </citation>
    <scope>NUCLEOTIDE SEQUENCE [LARGE SCALE GENOMIC DNA]</scope>
    <source>
        <strain evidence="3 4">Cbm 6</strain>
    </source>
</reference>
<dbReference type="EMBL" id="CP043494">
    <property type="protein sequence ID" value="WNG49641.1"/>
    <property type="molecule type" value="Genomic_DNA"/>
</dbReference>
<evidence type="ECO:0000313" key="4">
    <source>
        <dbReference type="Proteomes" id="UP001611383"/>
    </source>
</evidence>
<feature type="region of interest" description="Disordered" evidence="1">
    <location>
        <begin position="124"/>
        <end position="151"/>
    </location>
</feature>
<dbReference type="RefSeq" id="WP_395807769.1">
    <property type="nucleotide sequence ID" value="NZ_CP043494.1"/>
</dbReference>
<proteinExistence type="predicted"/>
<sequence length="464" mass="48653">MMRGIVKVSVEREEVAVSAAGEEPGESGGAACGDAALHALAGAARAELDVFSRGNAGTRAELFLSAGRRLTLEYEASTTAFTLNRGGSLLAAARVWQGEHSGFAALPVSGPVELARVLEAARQRMGTSPPPSLPELLDPAGSAPPSFPDLSAERSRSLAEHLLRTVVPPGRVVQAALLTQSVTRTVLVRGEGGCSWGGSSREDAFVRCETPRGAIVDAVASPLGQPWPLESLRARLAQAVEVLEGPAEPVDPDLPLVLRPAVAVPLVEALAWLLRGDVGASLPALVRAVGKKPFPSVLSVQDDPRHPLGTQRLETDDEGMPACPLGLIEEGGLRGFLHSTGTAARLGVEPNGRGLRLEGAPPAPCPINLFVVPRGDALPERYTELVARVETFTTMPRPGLVSLMAGGWEVHEGRRVRRVAPVDLSLPVLETFRMLRGVGSDLAFFPTAGGCGTPTLVFPPLLRG</sequence>
<dbReference type="PANTHER" id="PTHR43421">
    <property type="entry name" value="METALLOPROTEASE PMBA"/>
    <property type="match status" value="1"/>
</dbReference>
<keyword evidence="4" id="KW-1185">Reference proteome</keyword>
<dbReference type="Proteomes" id="UP001611383">
    <property type="component" value="Chromosome"/>
</dbReference>
<dbReference type="InterPro" id="IPR036059">
    <property type="entry name" value="TldD/PmbA_sf"/>
</dbReference>
<dbReference type="Pfam" id="PF19289">
    <property type="entry name" value="PmbA_TldD_3rd"/>
    <property type="match status" value="1"/>
</dbReference>
<evidence type="ECO:0000259" key="2">
    <source>
        <dbReference type="Pfam" id="PF19289"/>
    </source>
</evidence>
<gene>
    <name evidence="3" type="ORF">F0U60_40120</name>
</gene>
<feature type="domain" description="Metalloprotease TldD/E C-terminal" evidence="2">
    <location>
        <begin position="254"/>
        <end position="458"/>
    </location>
</feature>
<dbReference type="PANTHER" id="PTHR43421:SF1">
    <property type="entry name" value="METALLOPROTEASE PMBA"/>
    <property type="match status" value="1"/>
</dbReference>
<dbReference type="InterPro" id="IPR045569">
    <property type="entry name" value="Metalloprtase-TldD/E_C"/>
</dbReference>
<evidence type="ECO:0000313" key="3">
    <source>
        <dbReference type="EMBL" id="WNG49641.1"/>
    </source>
</evidence>
<accession>A0ABY9X2M8</accession>
<feature type="region of interest" description="Disordered" evidence="1">
    <location>
        <begin position="298"/>
        <end position="319"/>
    </location>
</feature>
<evidence type="ECO:0000256" key="1">
    <source>
        <dbReference type="SAM" id="MobiDB-lite"/>
    </source>
</evidence>
<organism evidence="3 4">
    <name type="scientific">Archangium minus</name>
    <dbReference type="NCBI Taxonomy" id="83450"/>
    <lineage>
        <taxon>Bacteria</taxon>
        <taxon>Pseudomonadati</taxon>
        <taxon>Myxococcota</taxon>
        <taxon>Myxococcia</taxon>
        <taxon>Myxococcales</taxon>
        <taxon>Cystobacterineae</taxon>
        <taxon>Archangiaceae</taxon>
        <taxon>Archangium</taxon>
    </lineage>
</organism>
<protein>
    <submittedName>
        <fullName evidence="3">TldD/PmbA family protein</fullName>
    </submittedName>
</protein>
<dbReference type="SUPFAM" id="SSF111283">
    <property type="entry name" value="Putative modulator of DNA gyrase, PmbA/TldD"/>
    <property type="match status" value="1"/>
</dbReference>
<name>A0ABY9X2M8_9BACT</name>
<dbReference type="InterPro" id="IPR047657">
    <property type="entry name" value="PmbA"/>
</dbReference>